<proteinExistence type="predicted"/>
<accession>A0A3N4P9L6</accession>
<keyword evidence="2" id="KW-1185">Reference proteome</keyword>
<name>A0A3N4P9L6_9BACT</name>
<dbReference type="Proteomes" id="UP000278351">
    <property type="component" value="Unassembled WGS sequence"/>
</dbReference>
<reference evidence="1 2" key="1">
    <citation type="submission" date="2018-11" db="EMBL/GenBank/DDBJ databases">
        <title>Chitinophaga lutea sp.nov., isolate from arsenic contaminated soil.</title>
        <authorList>
            <person name="Zong Y."/>
        </authorList>
    </citation>
    <scope>NUCLEOTIDE SEQUENCE [LARGE SCALE GENOMIC DNA]</scope>
    <source>
        <strain evidence="1 2">ZY74</strain>
    </source>
</reference>
<evidence type="ECO:0000313" key="1">
    <source>
        <dbReference type="EMBL" id="RPE05353.1"/>
    </source>
</evidence>
<gene>
    <name evidence="1" type="ORF">EGT74_23475</name>
</gene>
<organism evidence="1 2">
    <name type="scientific">Chitinophaga lutea</name>
    <dbReference type="NCBI Taxonomy" id="2488634"/>
    <lineage>
        <taxon>Bacteria</taxon>
        <taxon>Pseudomonadati</taxon>
        <taxon>Bacteroidota</taxon>
        <taxon>Chitinophagia</taxon>
        <taxon>Chitinophagales</taxon>
        <taxon>Chitinophagaceae</taxon>
        <taxon>Chitinophaga</taxon>
    </lineage>
</organism>
<sequence>MVMFSVLMVPKYQSFSKSRQIHKWVREGMVLTLVFPFSVLSEALGAVKRLLVVMPGEHKLHEVERGVFLA</sequence>
<protein>
    <submittedName>
        <fullName evidence="1">Uncharacterized protein</fullName>
    </submittedName>
</protein>
<comment type="caution">
    <text evidence="1">The sequence shown here is derived from an EMBL/GenBank/DDBJ whole genome shotgun (WGS) entry which is preliminary data.</text>
</comment>
<dbReference type="AlphaFoldDB" id="A0A3N4P9L6"/>
<dbReference type="EMBL" id="RPDH01000003">
    <property type="protein sequence ID" value="RPE05353.1"/>
    <property type="molecule type" value="Genomic_DNA"/>
</dbReference>
<evidence type="ECO:0000313" key="2">
    <source>
        <dbReference type="Proteomes" id="UP000278351"/>
    </source>
</evidence>